<evidence type="ECO:0000313" key="4">
    <source>
        <dbReference type="WBParaSite" id="SSLN_0001677301-mRNA-1"/>
    </source>
</evidence>
<accession>A0A183TI63</accession>
<organism evidence="4">
    <name type="scientific">Schistocephalus solidus</name>
    <name type="common">Tapeworm</name>
    <dbReference type="NCBI Taxonomy" id="70667"/>
    <lineage>
        <taxon>Eukaryota</taxon>
        <taxon>Metazoa</taxon>
        <taxon>Spiralia</taxon>
        <taxon>Lophotrochozoa</taxon>
        <taxon>Platyhelminthes</taxon>
        <taxon>Cestoda</taxon>
        <taxon>Eucestoda</taxon>
        <taxon>Diphyllobothriidea</taxon>
        <taxon>Diphyllobothriidae</taxon>
        <taxon>Schistocephalus</taxon>
    </lineage>
</organism>
<dbReference type="Pfam" id="PF00078">
    <property type="entry name" value="RVT_1"/>
    <property type="match status" value="1"/>
</dbReference>
<evidence type="ECO:0000313" key="3">
    <source>
        <dbReference type="Proteomes" id="UP000275846"/>
    </source>
</evidence>
<name>A0A183TI63_SCHSO</name>
<reference evidence="2 3" key="2">
    <citation type="submission" date="2018-11" db="EMBL/GenBank/DDBJ databases">
        <authorList>
            <consortium name="Pathogen Informatics"/>
        </authorList>
    </citation>
    <scope>NUCLEOTIDE SEQUENCE [LARGE SCALE GENOMIC DNA]</scope>
    <source>
        <strain evidence="2 3">NST_G2</strain>
    </source>
</reference>
<evidence type="ECO:0000259" key="1">
    <source>
        <dbReference type="PROSITE" id="PS50878"/>
    </source>
</evidence>
<proteinExistence type="predicted"/>
<dbReference type="EMBL" id="UYSU01040742">
    <property type="protein sequence ID" value="VDM02547.1"/>
    <property type="molecule type" value="Genomic_DNA"/>
</dbReference>
<keyword evidence="3" id="KW-1185">Reference proteome</keyword>
<dbReference type="PANTHER" id="PTHR19446">
    <property type="entry name" value="REVERSE TRANSCRIPTASES"/>
    <property type="match status" value="1"/>
</dbReference>
<sequence length="291" mass="32585">MRWTNTGGKVRQGRRYSGCAPITNVEHGGVVARLGAARTSATRPRQPSASSPACGLLDSVLTPGSETIWAVQQIFNGKAPGSNAIPPDIYKHGGPRLMAELTTLFREMWRQGQVPQDFKDETIVHLYNRKGNRQLCDNHRGISLLNITGKIFTRFLLNCLNGHLEQGLLPESQCGFRQHRGTSDMIFAARQLQEKCQEMQTHLYTTFVDLTKAFDTVNRDGLWKVRQKFGCLERFMHTVRQLHDGMTARVIDNGTVSEAFAVTNGVKQGCVLFPNLFILMFSGTLLDAYRD</sequence>
<dbReference type="WBParaSite" id="SSLN_0001677301-mRNA-1">
    <property type="protein sequence ID" value="SSLN_0001677301-mRNA-1"/>
    <property type="gene ID" value="SSLN_0001677301"/>
</dbReference>
<gene>
    <name evidence="2" type="ORF">SSLN_LOCUS16161</name>
</gene>
<dbReference type="PROSITE" id="PS50878">
    <property type="entry name" value="RT_POL"/>
    <property type="match status" value="1"/>
</dbReference>
<dbReference type="OrthoDB" id="1421278at2759"/>
<dbReference type="AlphaFoldDB" id="A0A183TI63"/>
<evidence type="ECO:0000313" key="2">
    <source>
        <dbReference type="EMBL" id="VDM02547.1"/>
    </source>
</evidence>
<reference evidence="4" key="1">
    <citation type="submission" date="2016-06" db="UniProtKB">
        <authorList>
            <consortium name="WormBaseParasite"/>
        </authorList>
    </citation>
    <scope>IDENTIFICATION</scope>
</reference>
<feature type="domain" description="Reverse transcriptase" evidence="1">
    <location>
        <begin position="107"/>
        <end position="291"/>
    </location>
</feature>
<dbReference type="InterPro" id="IPR000477">
    <property type="entry name" value="RT_dom"/>
</dbReference>
<dbReference type="Proteomes" id="UP000275846">
    <property type="component" value="Unassembled WGS sequence"/>
</dbReference>
<dbReference type="CDD" id="cd01650">
    <property type="entry name" value="RT_nLTR_like"/>
    <property type="match status" value="1"/>
</dbReference>
<protein>
    <submittedName>
        <fullName evidence="4">Reverse transcriptase domain-containing protein</fullName>
    </submittedName>
</protein>